<evidence type="ECO:0000256" key="5">
    <source>
        <dbReference type="ARBA" id="ARBA00029653"/>
    </source>
</evidence>
<dbReference type="EMBL" id="AHEF01000045">
    <property type="protein sequence ID" value="EOP90060.1"/>
    <property type="molecule type" value="Genomic_DNA"/>
</dbReference>
<dbReference type="InterPro" id="IPR008979">
    <property type="entry name" value="Galactose-bd-like_sf"/>
</dbReference>
<evidence type="ECO:0000256" key="6">
    <source>
        <dbReference type="SAM" id="MobiDB-lite"/>
    </source>
</evidence>
<dbReference type="AlphaFoldDB" id="A0A9W5VMC3"/>
<dbReference type="GO" id="GO:0030435">
    <property type="term" value="P:sporulation resulting in formation of a cellular spore"/>
    <property type="evidence" value="ECO:0007669"/>
    <property type="project" value="UniProtKB-KW"/>
</dbReference>
<name>A0A9W5VMC3_BACCE</name>
<keyword evidence="2" id="KW-0800">Toxin</keyword>
<dbReference type="Pfam" id="PF00555">
    <property type="entry name" value="Endotoxin_M"/>
    <property type="match status" value="1"/>
</dbReference>
<dbReference type="Pfam" id="PF03944">
    <property type="entry name" value="Endotoxin_C"/>
    <property type="match status" value="1"/>
</dbReference>
<dbReference type="InterPro" id="IPR038979">
    <property type="entry name" value="Pest_crys"/>
</dbReference>
<dbReference type="InterPro" id="IPR036716">
    <property type="entry name" value="Pest_crys_N_sf"/>
</dbReference>
<dbReference type="PANTHER" id="PTHR37003:SF2">
    <property type="entry name" value="PESTICIDAL CRYSTAL PROTEIN N-TERMINAL DOMAIN-CONTAINING PROTEIN"/>
    <property type="match status" value="1"/>
</dbReference>
<evidence type="ECO:0000256" key="3">
    <source>
        <dbReference type="ARBA" id="ARBA00022969"/>
    </source>
</evidence>
<dbReference type="InterPro" id="IPR005639">
    <property type="entry name" value="Pest_crys_dom_I"/>
</dbReference>
<dbReference type="GO" id="GO:0001907">
    <property type="term" value="P:symbiont-mediated killing of host cell"/>
    <property type="evidence" value="ECO:0007669"/>
    <property type="project" value="InterPro"/>
</dbReference>
<feature type="domain" description="Pesticidal crystal protein" evidence="8">
    <location>
        <begin position="495"/>
        <end position="630"/>
    </location>
</feature>
<comment type="similarity">
    <text evidence="1">Belongs to the delta endotoxin family.</text>
</comment>
<proteinExistence type="inferred from homology"/>
<dbReference type="InterPro" id="IPR036399">
    <property type="entry name" value="Pest_cryst_cen_dom_sf"/>
</dbReference>
<organism evidence="10 11">
    <name type="scientific">Bacillus cereus HuB4-4</name>
    <dbReference type="NCBI Taxonomy" id="1053211"/>
    <lineage>
        <taxon>Bacteria</taxon>
        <taxon>Bacillati</taxon>
        <taxon>Bacillota</taxon>
        <taxon>Bacilli</taxon>
        <taxon>Bacillales</taxon>
        <taxon>Bacillaceae</taxon>
        <taxon>Bacillus</taxon>
        <taxon>Bacillus cereus group</taxon>
    </lineage>
</organism>
<keyword evidence="4" id="KW-0843">Virulence</keyword>
<dbReference type="SUPFAM" id="SSF51096">
    <property type="entry name" value="delta-Endotoxin (insectocide), middle domain"/>
    <property type="match status" value="1"/>
</dbReference>
<evidence type="ECO:0000256" key="1">
    <source>
        <dbReference type="ARBA" id="ARBA00007819"/>
    </source>
</evidence>
<dbReference type="GO" id="GO:0005102">
    <property type="term" value="F:signaling receptor binding"/>
    <property type="evidence" value="ECO:0007669"/>
    <property type="project" value="InterPro"/>
</dbReference>
<dbReference type="InterPro" id="IPR005638">
    <property type="entry name" value="Pest_crys_dom-III"/>
</dbReference>
<dbReference type="RefSeq" id="WP_016098327.1">
    <property type="nucleotide sequence ID" value="NZ_KB976537.1"/>
</dbReference>
<feature type="compositionally biased region" description="Polar residues" evidence="6">
    <location>
        <begin position="725"/>
        <end position="734"/>
    </location>
</feature>
<evidence type="ECO:0000256" key="4">
    <source>
        <dbReference type="ARBA" id="ARBA00023026"/>
    </source>
</evidence>
<evidence type="ECO:0000313" key="11">
    <source>
        <dbReference type="Proteomes" id="UP000014009"/>
    </source>
</evidence>
<dbReference type="Gene3D" id="2.100.10.10">
    <property type="entry name" value="Pesticidal crystal protein, central domain"/>
    <property type="match status" value="1"/>
</dbReference>
<evidence type="ECO:0000259" key="7">
    <source>
        <dbReference type="Pfam" id="PF00555"/>
    </source>
</evidence>
<dbReference type="PANTHER" id="PTHR37003">
    <property type="entry name" value="ENDOTOXIN_N DOMAIN-CONTAINING PROTEIN-RELATED"/>
    <property type="match status" value="1"/>
</dbReference>
<keyword evidence="3" id="KW-0749">Sporulation</keyword>
<accession>A0A9W5VMC3</accession>
<dbReference type="InterPro" id="IPR001178">
    <property type="entry name" value="Pest_cryst_dom_II"/>
</dbReference>
<evidence type="ECO:0000259" key="8">
    <source>
        <dbReference type="Pfam" id="PF03944"/>
    </source>
</evidence>
<dbReference type="Proteomes" id="UP000014009">
    <property type="component" value="Unassembled WGS sequence"/>
</dbReference>
<feature type="domain" description="Pesticidal crystal protein" evidence="7">
    <location>
        <begin position="288"/>
        <end position="484"/>
    </location>
</feature>
<evidence type="ECO:0000259" key="9">
    <source>
        <dbReference type="Pfam" id="PF03945"/>
    </source>
</evidence>
<reference evidence="10 11" key="1">
    <citation type="submission" date="2012-12" db="EMBL/GenBank/DDBJ databases">
        <title>The Genome Sequence of Bacillus cereus HuB4-4.</title>
        <authorList>
            <consortium name="The Broad Institute Genome Sequencing Platform"/>
            <consortium name="The Broad Institute Genome Sequencing Center for Infectious Disease"/>
            <person name="Feldgarden M."/>
            <person name="Van der Auwera G.A."/>
            <person name="Mahillon J."/>
            <person name="Duprez V."/>
            <person name="Timmery S."/>
            <person name="Mattelet C."/>
            <person name="Dierick K."/>
            <person name="Sun M."/>
            <person name="Yu Z."/>
            <person name="Zhu L."/>
            <person name="Hu X."/>
            <person name="Shank E.B."/>
            <person name="Swiecicka I."/>
            <person name="Hansen B.M."/>
            <person name="Andrup L."/>
            <person name="Walker B."/>
            <person name="Young S.K."/>
            <person name="Zeng Q."/>
            <person name="Gargeya S."/>
            <person name="Fitzgerald M."/>
            <person name="Haas B."/>
            <person name="Abouelleil A."/>
            <person name="Alvarado L."/>
            <person name="Arachchi H.M."/>
            <person name="Berlin A.M."/>
            <person name="Chapman S.B."/>
            <person name="Dewar J."/>
            <person name="Goldberg J."/>
            <person name="Griggs A."/>
            <person name="Gujja S."/>
            <person name="Hansen M."/>
            <person name="Howarth C."/>
            <person name="Imamovic A."/>
            <person name="Larimer J."/>
            <person name="McCowan C."/>
            <person name="Murphy C."/>
            <person name="Neiman D."/>
            <person name="Pearson M."/>
            <person name="Priest M."/>
            <person name="Roberts A."/>
            <person name="Saif S."/>
            <person name="Shea T."/>
            <person name="Sisk P."/>
            <person name="Sykes S."/>
            <person name="Wortman J."/>
            <person name="Nusbaum C."/>
            <person name="Birren B."/>
        </authorList>
    </citation>
    <scope>NUCLEOTIDE SEQUENCE [LARGE SCALE GENOMIC DNA]</scope>
    <source>
        <strain evidence="10 11">HuB4-4</strain>
    </source>
</reference>
<dbReference type="Gene3D" id="2.60.120.260">
    <property type="entry name" value="Galactose-binding domain-like"/>
    <property type="match status" value="1"/>
</dbReference>
<dbReference type="Gene3D" id="1.20.190.10">
    <property type="entry name" value="Pesticidal crystal protein, N-terminal domain"/>
    <property type="match status" value="1"/>
</dbReference>
<feature type="region of interest" description="Disordered" evidence="6">
    <location>
        <begin position="693"/>
        <end position="734"/>
    </location>
</feature>
<feature type="compositionally biased region" description="Low complexity" evidence="6">
    <location>
        <begin position="712"/>
        <end position="724"/>
    </location>
</feature>
<gene>
    <name evidence="10" type="ORF">IGM_02249</name>
</gene>
<dbReference type="CDD" id="cd04085">
    <property type="entry name" value="delta_endotoxin_C"/>
    <property type="match status" value="1"/>
</dbReference>
<dbReference type="GO" id="GO:0090729">
    <property type="term" value="F:toxin activity"/>
    <property type="evidence" value="ECO:0007669"/>
    <property type="project" value="UniProtKB-KW"/>
</dbReference>
<evidence type="ECO:0000313" key="10">
    <source>
        <dbReference type="EMBL" id="EOP90060.1"/>
    </source>
</evidence>
<comment type="caution">
    <text evidence="10">The sequence shown here is derived from an EMBL/GenBank/DDBJ whole genome shotgun (WGS) entry which is preliminary data.</text>
</comment>
<protein>
    <recommendedName>
        <fullName evidence="5">Crystaline entomocidal protoxin</fullName>
    </recommendedName>
</protein>
<feature type="domain" description="Pesticidal crystal protein" evidence="9">
    <location>
        <begin position="79"/>
        <end position="280"/>
    </location>
</feature>
<dbReference type="SUPFAM" id="SSF56849">
    <property type="entry name" value="delta-Endotoxin (insectocide), N-terminal domain"/>
    <property type="match status" value="1"/>
</dbReference>
<evidence type="ECO:0000256" key="2">
    <source>
        <dbReference type="ARBA" id="ARBA00022656"/>
    </source>
</evidence>
<dbReference type="SUPFAM" id="SSF49785">
    <property type="entry name" value="Galactose-binding domain-like"/>
    <property type="match status" value="1"/>
</dbReference>
<dbReference type="Pfam" id="PF03945">
    <property type="entry name" value="Endotoxin_N"/>
    <property type="match status" value="1"/>
</dbReference>
<sequence>MNPYQNNDEIVDIPENYDNNLNRYPYANDPNVAMQNTNYKDWMNGYEEINPSSITAILASIGILNRVIALTGVLGNTQEVISIIQDALGFIRNGTGNELLIHVEQLIQQTLATQYRSAATGAIYGISRSYDNYLMFFRQWERNRTRENGQQVESAFTTINTLCINALAPQALLSRRGFETLLLPNYAMAANFHLLLLRDAVLYRTQWLSNSISTANANLNILRAAINEYSTHCKRWYQDGLNRFDRSSRANMNEWRRFNAYRRDMTLSVLDFATVFPTYDPIRFPTATNVELTRVVYTDPIVMAGGRTAIPGFTRMENLANSASRVSFLNQMNIYTSFYFRPHNIPRYYWAGNRNFLSNGNSNFYGYNSDRRIVFNVSNMDIFRVNMTTHIGGAGTDDYRGLHRADFIGANTQNNQRTSLLYSVEIPSSHFRFENHTVFLPGESGLEPNERNYTHRLFQMMNEVSVNPNARGAVFLHAWTHRSLRRTNGLRSDQIMQIPAVKTISNGGDRAVVLNYGENIMKLDNLTTGLSYKLTAVDSEASNTRFIVRVRYASMNNNKLNLVLNGAQIASLNVEHTVQSGGSLTDLQYGNFKYATFAGNFKMGSQSILGIFKEIPDAEFVLDKIELIPAHFISSLEQTQDYNTYNQDTIYTHNQGYDTYDQNSSGMYHQSYNNYDQNMDTTYQPRYDNYNQNFSGTYDDGYNPNTSDSYDQSYTNNYSQNTNSMYDQGSYNND</sequence>